<proteinExistence type="predicted"/>
<evidence type="ECO:0000313" key="3">
    <source>
        <dbReference type="Proteomes" id="UP000231453"/>
    </source>
</evidence>
<protein>
    <submittedName>
        <fullName evidence="2">Uncharacterized protein</fullName>
    </submittedName>
</protein>
<dbReference type="Proteomes" id="UP000231453">
    <property type="component" value="Unassembled WGS sequence"/>
</dbReference>
<evidence type="ECO:0000256" key="1">
    <source>
        <dbReference type="SAM" id="MobiDB-lite"/>
    </source>
</evidence>
<dbReference type="AlphaFoldDB" id="A0A2M7VA76"/>
<dbReference type="EMBL" id="PFPL01000047">
    <property type="protein sequence ID" value="PIZ95678.1"/>
    <property type="molecule type" value="Genomic_DNA"/>
</dbReference>
<accession>A0A2M7VA76</accession>
<sequence length="355" mass="39866">MNENGLSVDPNDIVESPERKEMSRGDLHRDIEKNLKENKVKPVEARELMAKISETCVDGRREEGAIGTPGGNAGEFVLMLAAQFGERSAKITRDNISRYLEYFLEVNGSFYFHTDRKALGNISEETIKDPEVEGYKELLRKLTSIEHVGCGHLAKLLQFPKEYGVNETFIKNVIEAIYFRMWTVNNALSKATNEAEKEKIMKRKRIDFEILSGTHEEKAVVVVKRVKNNVETGEKKELDTISLDSKVPMISPKGNGVSFFVSHPKAKGFLRASLAAEAERIFPDEGVNSEDLLKKINDLGKIQSAQTLARLAVTRREGQPDRGYPIFLAVYDEEGIFLRLEDDGSNVATLAELQS</sequence>
<gene>
    <name evidence="2" type="ORF">COX80_03790</name>
</gene>
<evidence type="ECO:0000313" key="2">
    <source>
        <dbReference type="EMBL" id="PIZ95678.1"/>
    </source>
</evidence>
<organism evidence="2 3">
    <name type="scientific">Candidatus Magasanikbacteria bacterium CG_4_10_14_0_2_um_filter_33_14</name>
    <dbReference type="NCBI Taxonomy" id="1974636"/>
    <lineage>
        <taxon>Bacteria</taxon>
        <taxon>Candidatus Magasanikiibacteriota</taxon>
    </lineage>
</organism>
<feature type="region of interest" description="Disordered" evidence="1">
    <location>
        <begin position="1"/>
        <end position="27"/>
    </location>
</feature>
<name>A0A2M7VA76_9BACT</name>
<comment type="caution">
    <text evidence="2">The sequence shown here is derived from an EMBL/GenBank/DDBJ whole genome shotgun (WGS) entry which is preliminary data.</text>
</comment>
<feature type="compositionally biased region" description="Basic and acidic residues" evidence="1">
    <location>
        <begin position="16"/>
        <end position="27"/>
    </location>
</feature>
<reference evidence="3" key="1">
    <citation type="submission" date="2017-09" db="EMBL/GenBank/DDBJ databases">
        <title>Depth-based differentiation of microbial function through sediment-hosted aquifers and enrichment of novel symbionts in the deep terrestrial subsurface.</title>
        <authorList>
            <person name="Probst A.J."/>
            <person name="Ladd B."/>
            <person name="Jarett J.K."/>
            <person name="Geller-Mcgrath D.E."/>
            <person name="Sieber C.M.K."/>
            <person name="Emerson J.B."/>
            <person name="Anantharaman K."/>
            <person name="Thomas B.C."/>
            <person name="Malmstrom R."/>
            <person name="Stieglmeier M."/>
            <person name="Klingl A."/>
            <person name="Woyke T."/>
            <person name="Ryan C.M."/>
            <person name="Banfield J.F."/>
        </authorList>
    </citation>
    <scope>NUCLEOTIDE SEQUENCE [LARGE SCALE GENOMIC DNA]</scope>
</reference>